<dbReference type="Gene3D" id="3.90.320.10">
    <property type="match status" value="1"/>
</dbReference>
<organism evidence="16 17">
    <name type="scientific">Paracholeplasma manati</name>
    <dbReference type="NCBI Taxonomy" id="591373"/>
    <lineage>
        <taxon>Bacteria</taxon>
        <taxon>Bacillati</taxon>
        <taxon>Mycoplasmatota</taxon>
        <taxon>Mollicutes</taxon>
        <taxon>Acholeplasmatales</taxon>
        <taxon>Acholeplasmataceae</taxon>
        <taxon>Paracholeplasma</taxon>
    </lineage>
</organism>
<evidence type="ECO:0000259" key="15">
    <source>
        <dbReference type="PROSITE" id="PS51193"/>
    </source>
</evidence>
<dbReference type="EMBL" id="JAOVQM010000002">
    <property type="protein sequence ID" value="MCV2231904.1"/>
    <property type="molecule type" value="Genomic_DNA"/>
</dbReference>
<dbReference type="InterPro" id="IPR014013">
    <property type="entry name" value="Helic_SF1/SF2_ATP-bd_DinG/Rad3"/>
</dbReference>
<evidence type="ECO:0000256" key="4">
    <source>
        <dbReference type="ARBA" id="ARBA00022763"/>
    </source>
</evidence>
<keyword evidence="1" id="KW-0540">Nuclease</keyword>
<protein>
    <submittedName>
        <fullName evidence="16">PD-(D/E)XK nuclease family protein</fullName>
    </submittedName>
</protein>
<evidence type="ECO:0000256" key="2">
    <source>
        <dbReference type="ARBA" id="ARBA00022723"/>
    </source>
</evidence>
<dbReference type="RefSeq" id="WP_263608057.1">
    <property type="nucleotide sequence ID" value="NZ_JAOVQM010000002.1"/>
</dbReference>
<evidence type="ECO:0000256" key="12">
    <source>
        <dbReference type="ARBA" id="ARBA00023204"/>
    </source>
</evidence>
<dbReference type="InterPro" id="IPR045028">
    <property type="entry name" value="DinG/Rad3-like"/>
</dbReference>
<dbReference type="InterPro" id="IPR038726">
    <property type="entry name" value="PDDEXK_AddAB-type"/>
</dbReference>
<dbReference type="Gene3D" id="1.10.275.30">
    <property type="match status" value="1"/>
</dbReference>
<keyword evidence="4" id="KW-0227">DNA damage</keyword>
<keyword evidence="6" id="KW-0347">Helicase</keyword>
<dbReference type="PROSITE" id="PS51193">
    <property type="entry name" value="HELICASE_ATP_BIND_2"/>
    <property type="match status" value="1"/>
</dbReference>
<feature type="domain" description="Helicase ATP-binding" evidence="15">
    <location>
        <begin position="178"/>
        <end position="427"/>
    </location>
</feature>
<keyword evidence="17" id="KW-1185">Reference proteome</keyword>
<evidence type="ECO:0000256" key="5">
    <source>
        <dbReference type="ARBA" id="ARBA00022801"/>
    </source>
</evidence>
<accession>A0ABT2Y591</accession>
<keyword evidence="8" id="KW-0067">ATP-binding</keyword>
<evidence type="ECO:0000256" key="8">
    <source>
        <dbReference type="ARBA" id="ARBA00022840"/>
    </source>
</evidence>
<evidence type="ECO:0000256" key="11">
    <source>
        <dbReference type="ARBA" id="ARBA00023125"/>
    </source>
</evidence>
<keyword evidence="3" id="KW-0547">Nucleotide-binding</keyword>
<name>A0ABT2Y591_9MOLU</name>
<keyword evidence="9" id="KW-0408">Iron</keyword>
<dbReference type="SMART" id="SM00491">
    <property type="entry name" value="HELICc2"/>
    <property type="match status" value="1"/>
</dbReference>
<evidence type="ECO:0000313" key="17">
    <source>
        <dbReference type="Proteomes" id="UP001177160"/>
    </source>
</evidence>
<evidence type="ECO:0000256" key="7">
    <source>
        <dbReference type="ARBA" id="ARBA00022839"/>
    </source>
</evidence>
<dbReference type="PANTHER" id="PTHR11472:SF34">
    <property type="entry name" value="REGULATOR OF TELOMERE ELONGATION HELICASE 1"/>
    <property type="match status" value="1"/>
</dbReference>
<dbReference type="PANTHER" id="PTHR11472">
    <property type="entry name" value="DNA REPAIR DEAD HELICASE RAD3/XP-D SUBFAMILY MEMBER"/>
    <property type="match status" value="1"/>
</dbReference>
<evidence type="ECO:0000256" key="10">
    <source>
        <dbReference type="ARBA" id="ARBA00023014"/>
    </source>
</evidence>
<dbReference type="InterPro" id="IPR027417">
    <property type="entry name" value="P-loop_NTPase"/>
</dbReference>
<evidence type="ECO:0000256" key="13">
    <source>
        <dbReference type="ARBA" id="ARBA00023235"/>
    </source>
</evidence>
<keyword evidence="11" id="KW-0238">DNA-binding</keyword>
<dbReference type="InterPro" id="IPR010614">
    <property type="entry name" value="RAD3-like_helicase_DEAD"/>
</dbReference>
<dbReference type="InterPro" id="IPR006555">
    <property type="entry name" value="ATP-dep_Helicase_C"/>
</dbReference>
<comment type="caution">
    <text evidence="16">The sequence shown here is derived from an EMBL/GenBank/DDBJ whole genome shotgun (WGS) entry which is preliminary data.</text>
</comment>
<evidence type="ECO:0000256" key="1">
    <source>
        <dbReference type="ARBA" id="ARBA00022722"/>
    </source>
</evidence>
<gene>
    <name evidence="16" type="ORF">N7548_03580</name>
</gene>
<dbReference type="Pfam" id="PF06733">
    <property type="entry name" value="DEAD_2"/>
    <property type="match status" value="1"/>
</dbReference>
<dbReference type="InterPro" id="IPR011604">
    <property type="entry name" value="PDDEXK-like_dom_sf"/>
</dbReference>
<dbReference type="Pfam" id="PF12705">
    <property type="entry name" value="PDDEXK_1"/>
    <property type="match status" value="1"/>
</dbReference>
<keyword evidence="10" id="KW-0411">Iron-sulfur</keyword>
<keyword evidence="12" id="KW-0234">DNA repair</keyword>
<evidence type="ECO:0000313" key="16">
    <source>
        <dbReference type="EMBL" id="MCV2231904.1"/>
    </source>
</evidence>
<keyword evidence="13" id="KW-0413">Isomerase</keyword>
<evidence type="ECO:0000256" key="3">
    <source>
        <dbReference type="ARBA" id="ARBA00022741"/>
    </source>
</evidence>
<evidence type="ECO:0000256" key="14">
    <source>
        <dbReference type="ARBA" id="ARBA00038058"/>
    </source>
</evidence>
<evidence type="ECO:0000256" key="6">
    <source>
        <dbReference type="ARBA" id="ARBA00022806"/>
    </source>
</evidence>
<dbReference type="Gene3D" id="3.40.50.300">
    <property type="entry name" value="P-loop containing nucleotide triphosphate hydrolases"/>
    <property type="match status" value="2"/>
</dbReference>
<proteinExistence type="inferred from homology"/>
<sequence length="788" mass="91300">MALKIGVGEMVSFLYASGDLTAETFQNVSQLEGIKAHQHIQSKYGSNDQKEVSIKTTFDYQNETYLLQGRMDGLLQSDTLWIEEIKSTRKDIFDLLFVPNVEHEAQLKIYAFMFMHNEQIETVHGRLTYIELSKYQTKSIDYVFDYATLKTFFETSIEAYGQWLVQLEAHLKEKKETLEAMKFPFEQYRHGQRDLMKSVYHTMKQEDVLFAIAPTGIGKTMATLFSTFKALKADNEKIFYCTAKNQGKKVAIESMATLHGQGLKTKTIEITSKDDICFLEKRDCDPEKCPFAKGFFDRLSVAMQDIFTHESLMTRDVIESYARKHTICPFEFSLFVSYYVDLIICDYNYVFDPRIHLVRYFDDDTYKPKLLIDEAHNMIPRSRDMFSATLLKSELIALRKAGSKLKPSIRHSVNKLIERFDHYEAELEGQSFKSYLPIDMTYLELVSNLMMKITNAIKENPKYARKSDVMDGYMKLLTLSVIASYYDTQFRFNITKLDEDLDITIQCLDASTFIKSTLKDKSYGAVFFSATLYPIDYYQTLLSQGLGEVIQIPSPFDPENLKIMIHDRVNTRYKERENSLESIVKAIETVVSSKIGNYIAFFPSYQYLNQVKEALSSDLDVDILVQSRQMDVVERDHIMSRFKQNLTRSQIAFFVMGGMFAEGIDYVGDMLSGVIIVGVGLPMVNEPNQQLRAYYDDTFKRGFDYAYTYPGMNKVIQAVGRVIRRDDDYGIALLMDDRFVTPLYKRLMPKEWQAKTVVRTDRYLSDLLDDFWTKMAIKYPKSSTKDDV</sequence>
<keyword evidence="5" id="KW-0378">Hydrolase</keyword>
<evidence type="ECO:0000256" key="9">
    <source>
        <dbReference type="ARBA" id="ARBA00023004"/>
    </source>
</evidence>
<comment type="similarity">
    <text evidence="14">Belongs to the helicase family. DinG subfamily.</text>
</comment>
<dbReference type="Pfam" id="PF13307">
    <property type="entry name" value="Helicase_C_2"/>
    <property type="match status" value="1"/>
</dbReference>
<reference evidence="16" key="1">
    <citation type="submission" date="2022-09" db="EMBL/GenBank/DDBJ databases">
        <title>Novel Mycoplasma species identified in domestic and wild animals.</title>
        <authorList>
            <person name="Volokhov D.V."/>
            <person name="Furtak V.A."/>
            <person name="Zagorodnyaya T.A."/>
        </authorList>
    </citation>
    <scope>NUCLEOTIDE SEQUENCE</scope>
    <source>
        <strain evidence="16">Oakley</strain>
    </source>
</reference>
<keyword evidence="7" id="KW-0269">Exonuclease</keyword>
<dbReference type="SUPFAM" id="SSF52540">
    <property type="entry name" value="P-loop containing nucleoside triphosphate hydrolases"/>
    <property type="match status" value="1"/>
</dbReference>
<dbReference type="Proteomes" id="UP001177160">
    <property type="component" value="Unassembled WGS sequence"/>
</dbReference>
<keyword evidence="2" id="KW-0479">Metal-binding</keyword>